<name>A0ABS6EZD4_9CLOT</name>
<gene>
    <name evidence="1" type="ORF">KQI89_04475</name>
</gene>
<sequence>MELSNRLNKIINLCSKCESIIDVGTDHGYVPIKLIQLGICNFAIASDINKGPVERALNNIKSYGLESRIQCRKGPGLNTVKKKEVQGSIIAGMGGNLIRDILIDSFDKVKELQYIVLQPTQNPEILREYLYNNNFQILDEELCKDEDIYYQIIKVRYDNQCHGIYIKDPIYYHISPLLINKKHPLIKEYVEFKVQELEKILIYLKGDSKNILERKVFLEEFKNKLEELLKCI</sequence>
<proteinExistence type="predicted"/>
<dbReference type="GO" id="GO:0032259">
    <property type="term" value="P:methylation"/>
    <property type="evidence" value="ECO:0007669"/>
    <property type="project" value="UniProtKB-KW"/>
</dbReference>
<keyword evidence="1" id="KW-0808">Transferase</keyword>
<keyword evidence="2" id="KW-1185">Reference proteome</keyword>
<dbReference type="InterPro" id="IPR006901">
    <property type="entry name" value="TrmK"/>
</dbReference>
<protein>
    <submittedName>
        <fullName evidence="1">Class I SAM-dependent methyltransferase</fullName>
    </submittedName>
</protein>
<dbReference type="EMBL" id="JAHLQL010000001">
    <property type="protein sequence ID" value="MBU5591009.1"/>
    <property type="molecule type" value="Genomic_DNA"/>
</dbReference>
<dbReference type="RefSeq" id="WP_216456072.1">
    <property type="nucleotide sequence ID" value="NZ_JAHLQL010000001.1"/>
</dbReference>
<dbReference type="PANTHER" id="PTHR38451:SF1">
    <property type="entry name" value="TRNA (ADENINE(22)-N(1))-METHYLTRANSFERASE"/>
    <property type="match status" value="1"/>
</dbReference>
<keyword evidence="1" id="KW-0489">Methyltransferase</keyword>
<dbReference type="Pfam" id="PF04816">
    <property type="entry name" value="TrmK"/>
    <property type="match status" value="1"/>
</dbReference>
<dbReference type="GO" id="GO:0008168">
    <property type="term" value="F:methyltransferase activity"/>
    <property type="evidence" value="ECO:0007669"/>
    <property type="project" value="UniProtKB-KW"/>
</dbReference>
<evidence type="ECO:0000313" key="2">
    <source>
        <dbReference type="Proteomes" id="UP000736583"/>
    </source>
</evidence>
<evidence type="ECO:0000313" key="1">
    <source>
        <dbReference type="EMBL" id="MBU5591009.1"/>
    </source>
</evidence>
<reference evidence="1 2" key="1">
    <citation type="submission" date="2021-06" db="EMBL/GenBank/DDBJ databases">
        <authorList>
            <person name="Sun Q."/>
            <person name="Li D."/>
        </authorList>
    </citation>
    <scope>NUCLEOTIDE SEQUENCE [LARGE SCALE GENOMIC DNA]</scope>
    <source>
        <strain evidence="1 2">MSJ-4</strain>
    </source>
</reference>
<comment type="caution">
    <text evidence="1">The sequence shown here is derived from an EMBL/GenBank/DDBJ whole genome shotgun (WGS) entry which is preliminary data.</text>
</comment>
<dbReference type="PIRSF" id="PIRSF018637">
    <property type="entry name" value="TrmK"/>
    <property type="match status" value="1"/>
</dbReference>
<dbReference type="Proteomes" id="UP000736583">
    <property type="component" value="Unassembled WGS sequence"/>
</dbReference>
<dbReference type="PANTHER" id="PTHR38451">
    <property type="entry name" value="TRNA (ADENINE(22)-N(1))-METHYLTRANSFERASE"/>
    <property type="match status" value="1"/>
</dbReference>
<accession>A0ABS6EZD4</accession>
<organism evidence="1 2">
    <name type="scientific">Clostridium simiarum</name>
    <dbReference type="NCBI Taxonomy" id="2841506"/>
    <lineage>
        <taxon>Bacteria</taxon>
        <taxon>Bacillati</taxon>
        <taxon>Bacillota</taxon>
        <taxon>Clostridia</taxon>
        <taxon>Eubacteriales</taxon>
        <taxon>Clostridiaceae</taxon>
        <taxon>Clostridium</taxon>
    </lineage>
</organism>